<dbReference type="GO" id="GO:0019464">
    <property type="term" value="P:glycine decarboxylation via glycine cleavage system"/>
    <property type="evidence" value="ECO:0007669"/>
    <property type="project" value="InterPro"/>
</dbReference>
<dbReference type="EMBL" id="JAUSVL010000001">
    <property type="protein sequence ID" value="MDQ0290832.1"/>
    <property type="molecule type" value="Genomic_DNA"/>
</dbReference>
<protein>
    <submittedName>
        <fullName evidence="2">Glycine cleavage system H protein</fullName>
    </submittedName>
</protein>
<dbReference type="CDD" id="cd06848">
    <property type="entry name" value="GCS_H"/>
    <property type="match status" value="1"/>
</dbReference>
<organism evidence="2 3">
    <name type="scientific">Oligosphaera ethanolica</name>
    <dbReference type="NCBI Taxonomy" id="760260"/>
    <lineage>
        <taxon>Bacteria</taxon>
        <taxon>Pseudomonadati</taxon>
        <taxon>Lentisphaerota</taxon>
        <taxon>Oligosphaeria</taxon>
        <taxon>Oligosphaerales</taxon>
        <taxon>Oligosphaeraceae</taxon>
        <taxon>Oligosphaera</taxon>
    </lineage>
</organism>
<dbReference type="Gene3D" id="2.40.50.100">
    <property type="match status" value="1"/>
</dbReference>
<sequence>MSNDNDSRVYSNRHLWALPNTKKKTATIGISDFLAEELGEIASIDMPLVGDELDMESFCLHLHLSGRIHHLRSPLSGRVLEINDDVQDNSNLIHLDPYKHWLYKMEYDDTEELDLLMSSAQYARFVDQL</sequence>
<dbReference type="RefSeq" id="WP_307262777.1">
    <property type="nucleotide sequence ID" value="NZ_JAUSVL010000001.1"/>
</dbReference>
<dbReference type="AlphaFoldDB" id="A0AAE4AQX4"/>
<dbReference type="GO" id="GO:0005960">
    <property type="term" value="C:glycine cleavage complex"/>
    <property type="evidence" value="ECO:0007669"/>
    <property type="project" value="InterPro"/>
</dbReference>
<dbReference type="InterPro" id="IPR002930">
    <property type="entry name" value="GCV_H"/>
</dbReference>
<gene>
    <name evidence="2" type="ORF">J3R75_002939</name>
</gene>
<name>A0AAE4AQX4_9BACT</name>
<comment type="caution">
    <text evidence="2">The sequence shown here is derived from an EMBL/GenBank/DDBJ whole genome shotgun (WGS) entry which is preliminary data.</text>
</comment>
<evidence type="ECO:0000313" key="2">
    <source>
        <dbReference type="EMBL" id="MDQ0290832.1"/>
    </source>
</evidence>
<evidence type="ECO:0000313" key="3">
    <source>
        <dbReference type="Proteomes" id="UP001238163"/>
    </source>
</evidence>
<dbReference type="Proteomes" id="UP001238163">
    <property type="component" value="Unassembled WGS sequence"/>
</dbReference>
<evidence type="ECO:0000256" key="1">
    <source>
        <dbReference type="ARBA" id="ARBA00022823"/>
    </source>
</evidence>
<keyword evidence="3" id="KW-1185">Reference proteome</keyword>
<dbReference type="GO" id="GO:0009249">
    <property type="term" value="P:protein lipoylation"/>
    <property type="evidence" value="ECO:0007669"/>
    <property type="project" value="TreeGrafter"/>
</dbReference>
<dbReference type="InterPro" id="IPR011053">
    <property type="entry name" value="Single_hybrid_motif"/>
</dbReference>
<dbReference type="GO" id="GO:0005737">
    <property type="term" value="C:cytoplasm"/>
    <property type="evidence" value="ECO:0007669"/>
    <property type="project" value="TreeGrafter"/>
</dbReference>
<dbReference type="PANTHER" id="PTHR11715:SF3">
    <property type="entry name" value="GLYCINE CLEAVAGE SYSTEM H PROTEIN-RELATED"/>
    <property type="match status" value="1"/>
</dbReference>
<dbReference type="InterPro" id="IPR033753">
    <property type="entry name" value="GCV_H/Fam206"/>
</dbReference>
<reference evidence="2" key="1">
    <citation type="submission" date="2023-07" db="EMBL/GenBank/DDBJ databases">
        <title>Genomic Encyclopedia of Type Strains, Phase IV (KMG-IV): sequencing the most valuable type-strain genomes for metagenomic binning, comparative biology and taxonomic classification.</title>
        <authorList>
            <person name="Goeker M."/>
        </authorList>
    </citation>
    <scope>NUCLEOTIDE SEQUENCE</scope>
    <source>
        <strain evidence="2">DSM 24202</strain>
    </source>
</reference>
<dbReference type="SUPFAM" id="SSF51230">
    <property type="entry name" value="Single hybrid motif"/>
    <property type="match status" value="1"/>
</dbReference>
<accession>A0AAE4AQX4</accession>
<keyword evidence="1" id="KW-0450">Lipoyl</keyword>
<dbReference type="PANTHER" id="PTHR11715">
    <property type="entry name" value="GLYCINE CLEAVAGE SYSTEM H PROTEIN"/>
    <property type="match status" value="1"/>
</dbReference>
<dbReference type="Pfam" id="PF01597">
    <property type="entry name" value="GCV_H"/>
    <property type="match status" value="1"/>
</dbReference>
<proteinExistence type="predicted"/>